<dbReference type="AlphaFoldDB" id="A0A430AHY3"/>
<dbReference type="PROSITE" id="PS51197">
    <property type="entry name" value="HTH_RRF2_2"/>
    <property type="match status" value="1"/>
</dbReference>
<dbReference type="PANTHER" id="PTHR33221">
    <property type="entry name" value="WINGED HELIX-TURN-HELIX TRANSCRIPTIONAL REGULATOR, RRF2 FAMILY"/>
    <property type="match status" value="1"/>
</dbReference>
<dbReference type="GO" id="GO:0005829">
    <property type="term" value="C:cytosol"/>
    <property type="evidence" value="ECO:0007669"/>
    <property type="project" value="TreeGrafter"/>
</dbReference>
<dbReference type="OrthoDB" id="213028at2"/>
<dbReference type="GO" id="GO:0003700">
    <property type="term" value="F:DNA-binding transcription factor activity"/>
    <property type="evidence" value="ECO:0007669"/>
    <property type="project" value="TreeGrafter"/>
</dbReference>
<dbReference type="InterPro" id="IPR000944">
    <property type="entry name" value="Tscrpt_reg_Rrf2"/>
</dbReference>
<dbReference type="Proteomes" id="UP000288669">
    <property type="component" value="Unassembled WGS sequence"/>
</dbReference>
<accession>A0A430AHY3</accession>
<dbReference type="PANTHER" id="PTHR33221:SF15">
    <property type="entry name" value="HTH-TYPE TRANSCRIPTIONAL REGULATOR YWGB-RELATED"/>
    <property type="match status" value="1"/>
</dbReference>
<protein>
    <submittedName>
        <fullName evidence="1">Transcriptional regulator</fullName>
    </submittedName>
</protein>
<dbReference type="Pfam" id="PF02082">
    <property type="entry name" value="Rrf2"/>
    <property type="match status" value="1"/>
</dbReference>
<name>A0A430AHY3_9ENTE</name>
<dbReference type="SUPFAM" id="SSF46785">
    <property type="entry name" value="Winged helix' DNA-binding domain"/>
    <property type="match status" value="1"/>
</dbReference>
<gene>
    <name evidence="1" type="ORF">CBF30_09010</name>
</gene>
<dbReference type="RefSeq" id="WP_126825442.1">
    <property type="nucleotide sequence ID" value="NZ_JBHLWU010000002.1"/>
</dbReference>
<organism evidence="1 2">
    <name type="scientific">Vagococcus entomophilus</name>
    <dbReference type="NCBI Taxonomy" id="1160095"/>
    <lineage>
        <taxon>Bacteria</taxon>
        <taxon>Bacillati</taxon>
        <taxon>Bacillota</taxon>
        <taxon>Bacilli</taxon>
        <taxon>Lactobacillales</taxon>
        <taxon>Enterococcaceae</taxon>
        <taxon>Vagococcus</taxon>
    </lineage>
</organism>
<reference evidence="1 2" key="1">
    <citation type="submission" date="2017-05" db="EMBL/GenBank/DDBJ databases">
        <title>Vagococcus spp. assemblies.</title>
        <authorList>
            <person name="Gulvik C.A."/>
        </authorList>
    </citation>
    <scope>NUCLEOTIDE SEQUENCE [LARGE SCALE GENOMIC DNA]</scope>
    <source>
        <strain evidence="1 2">DSM 24756</strain>
    </source>
</reference>
<evidence type="ECO:0000313" key="2">
    <source>
        <dbReference type="Proteomes" id="UP000288669"/>
    </source>
</evidence>
<proteinExistence type="predicted"/>
<evidence type="ECO:0000313" key="1">
    <source>
        <dbReference type="EMBL" id="RSU07377.1"/>
    </source>
</evidence>
<dbReference type="InterPro" id="IPR036390">
    <property type="entry name" value="WH_DNA-bd_sf"/>
</dbReference>
<dbReference type="Gene3D" id="1.10.10.10">
    <property type="entry name" value="Winged helix-like DNA-binding domain superfamily/Winged helix DNA-binding domain"/>
    <property type="match status" value="1"/>
</dbReference>
<comment type="caution">
    <text evidence="1">The sequence shown here is derived from an EMBL/GenBank/DDBJ whole genome shotgun (WGS) entry which is preliminary data.</text>
</comment>
<dbReference type="InterPro" id="IPR036388">
    <property type="entry name" value="WH-like_DNA-bd_sf"/>
</dbReference>
<keyword evidence="2" id="KW-1185">Reference proteome</keyword>
<dbReference type="EMBL" id="NGJZ01000002">
    <property type="protein sequence ID" value="RSU07377.1"/>
    <property type="molecule type" value="Genomic_DNA"/>
</dbReference>
<sequence>MAVSTKLSVAVHILTLIGSKEATQVNSEFIAGSIHTNPVVVRRYMSALKKAGLIESSRGATKTSLTREPSQISLYDVYQALALKNDLFNIHQDTNIECLIGRNIQTALEREYRKIQEKMEEDLKKVTLQDVLEDIIEINES</sequence>